<dbReference type="GO" id="GO:0017148">
    <property type="term" value="P:negative regulation of translation"/>
    <property type="evidence" value="ECO:0007669"/>
    <property type="project" value="TreeGrafter"/>
</dbReference>
<dbReference type="HAMAP" id="MF_01366">
    <property type="entry name" value="Ribosomal_uL13"/>
    <property type="match status" value="1"/>
</dbReference>
<dbReference type="KEGG" id="psyt:DSAG12_01597"/>
<dbReference type="Proteomes" id="UP000321408">
    <property type="component" value="Chromosome"/>
</dbReference>
<dbReference type="GO" id="GO:0022625">
    <property type="term" value="C:cytosolic large ribosomal subunit"/>
    <property type="evidence" value="ECO:0007669"/>
    <property type="project" value="UniProtKB-UniRule"/>
</dbReference>
<dbReference type="SUPFAM" id="SSF52161">
    <property type="entry name" value="Ribosomal protein L13"/>
    <property type="match status" value="1"/>
</dbReference>
<evidence type="ECO:0000256" key="4">
    <source>
        <dbReference type="HAMAP-Rule" id="MF_01366"/>
    </source>
</evidence>
<evidence type="ECO:0000256" key="1">
    <source>
        <dbReference type="ARBA" id="ARBA00006227"/>
    </source>
</evidence>
<dbReference type="InterPro" id="IPR005822">
    <property type="entry name" value="Ribosomal_uL13"/>
</dbReference>
<dbReference type="PANTHER" id="PTHR11545">
    <property type="entry name" value="RIBOSOMAL PROTEIN L13"/>
    <property type="match status" value="1"/>
</dbReference>
<dbReference type="PIRSF" id="PIRSF002181">
    <property type="entry name" value="Ribosomal_L13"/>
    <property type="match status" value="1"/>
</dbReference>
<evidence type="ECO:0000313" key="5">
    <source>
        <dbReference type="EMBL" id="QEE15770.1"/>
    </source>
</evidence>
<comment type="subunit">
    <text evidence="4">Part of the 50S ribosomal subunit.</text>
</comment>
<dbReference type="Gene3D" id="3.90.1180.10">
    <property type="entry name" value="Ribosomal protein L13"/>
    <property type="match status" value="1"/>
</dbReference>
<dbReference type="InterPro" id="IPR005823">
    <property type="entry name" value="Ribosomal_uL13_bac-type"/>
</dbReference>
<evidence type="ECO:0000256" key="3">
    <source>
        <dbReference type="ARBA" id="ARBA00023274"/>
    </source>
</evidence>
<reference evidence="5 6" key="2">
    <citation type="journal article" date="2024" name="Int. J. Syst. Evol. Microbiol.">
        <title>Promethearchaeum syntrophicum gen. nov., sp. nov., an anaerobic, obligately syntrophic archaeon, the first isolate of the lineage 'Asgard' archaea, and proposal of the new archaeal phylum Promethearchaeota phyl. nov. and kingdom Promethearchaeati regn. nov.</title>
        <authorList>
            <person name="Imachi H."/>
            <person name="Nobu M.K."/>
            <person name="Kato S."/>
            <person name="Takaki Y."/>
            <person name="Miyazaki M."/>
            <person name="Miyata M."/>
            <person name="Ogawara M."/>
            <person name="Saito Y."/>
            <person name="Sakai S."/>
            <person name="Tahara Y.O."/>
            <person name="Takano Y."/>
            <person name="Tasumi E."/>
            <person name="Uematsu K."/>
            <person name="Yoshimura T."/>
            <person name="Itoh T."/>
            <person name="Ohkuma M."/>
            <person name="Takai K."/>
        </authorList>
    </citation>
    <scope>NUCLEOTIDE SEQUENCE [LARGE SCALE GENOMIC DNA]</scope>
    <source>
        <strain evidence="5 6">MK-D1</strain>
    </source>
</reference>
<dbReference type="GO" id="GO:0003735">
    <property type="term" value="F:structural constituent of ribosome"/>
    <property type="evidence" value="ECO:0007669"/>
    <property type="project" value="UniProtKB-UniRule"/>
</dbReference>
<dbReference type="CDD" id="cd00392">
    <property type="entry name" value="Ribosomal_L13"/>
    <property type="match status" value="1"/>
</dbReference>
<dbReference type="InterPro" id="IPR036899">
    <property type="entry name" value="Ribosomal_uL13_sf"/>
</dbReference>
<dbReference type="NCBIfam" id="TIGR01077">
    <property type="entry name" value="L13_A_E"/>
    <property type="match status" value="1"/>
</dbReference>
<dbReference type="GeneID" id="41329590"/>
<name>A0A5B9DAI7_9ARCH</name>
<dbReference type="RefSeq" id="WP_147662670.1">
    <property type="nucleotide sequence ID" value="NZ_CP042905.2"/>
</dbReference>
<organism evidence="5 6">
    <name type="scientific">Promethearchaeum syntrophicum</name>
    <dbReference type="NCBI Taxonomy" id="2594042"/>
    <lineage>
        <taxon>Archaea</taxon>
        <taxon>Promethearchaeati</taxon>
        <taxon>Promethearchaeota</taxon>
        <taxon>Promethearchaeia</taxon>
        <taxon>Promethearchaeales</taxon>
        <taxon>Promethearchaeaceae</taxon>
        <taxon>Promethearchaeum</taxon>
    </lineage>
</organism>
<keyword evidence="6" id="KW-1185">Reference proteome</keyword>
<dbReference type="Pfam" id="PF00572">
    <property type="entry name" value="Ribosomal_L13"/>
    <property type="match status" value="1"/>
</dbReference>
<accession>A0A5B9DAI7</accession>
<keyword evidence="3 4" id="KW-0687">Ribonucleoprotein</keyword>
<protein>
    <recommendedName>
        <fullName evidence="4">Large ribosomal subunit protein uL13</fullName>
    </recommendedName>
</protein>
<evidence type="ECO:0000313" key="6">
    <source>
        <dbReference type="Proteomes" id="UP000321408"/>
    </source>
</evidence>
<dbReference type="GO" id="GO:0006412">
    <property type="term" value="P:translation"/>
    <property type="evidence" value="ECO:0007669"/>
    <property type="project" value="UniProtKB-UniRule"/>
</dbReference>
<dbReference type="InterPro" id="IPR005755">
    <property type="entry name" value="Ribosomal_uL13_euk/arc"/>
</dbReference>
<comment type="function">
    <text evidence="4">This protein is one of the early assembly proteins of the 50S ribosomal subunit, although it is not seen to bind rRNA by itself. It is important during the early stages of 50S assembly.</text>
</comment>
<dbReference type="PANTHER" id="PTHR11545:SF3">
    <property type="entry name" value="LARGE RIBOSOMAL SUBUNIT PROTEIN UL13"/>
    <property type="match status" value="1"/>
</dbReference>
<comment type="similarity">
    <text evidence="1 4">Belongs to the universal ribosomal protein uL13 family.</text>
</comment>
<reference evidence="5 6" key="1">
    <citation type="journal article" date="2020" name="Nature">
        <title>Isolation of an archaeon at the prokaryote-eukaryote interface.</title>
        <authorList>
            <person name="Imachi H."/>
            <person name="Nobu M.K."/>
            <person name="Nakahara N."/>
            <person name="Morono Y."/>
            <person name="Ogawara M."/>
            <person name="Takaki Y."/>
            <person name="Takano Y."/>
            <person name="Uematsu K."/>
            <person name="Ikuta T."/>
            <person name="Ito M."/>
            <person name="Matsui Y."/>
            <person name="Miyazaki M."/>
            <person name="Murata K."/>
            <person name="Saito Y."/>
            <person name="Sakai S."/>
            <person name="Song C."/>
            <person name="Tasumi E."/>
            <person name="Yamanaka Y."/>
            <person name="Yamaguchi T."/>
            <person name="Kamagata Y."/>
            <person name="Tamaki H."/>
            <person name="Takai K."/>
        </authorList>
    </citation>
    <scope>NUCLEOTIDE SEQUENCE [LARGE SCALE GENOMIC DNA]</scope>
    <source>
        <strain evidence="5 6">MK-D1</strain>
    </source>
</reference>
<dbReference type="GO" id="GO:0003729">
    <property type="term" value="F:mRNA binding"/>
    <property type="evidence" value="ECO:0007669"/>
    <property type="project" value="TreeGrafter"/>
</dbReference>
<sequence length="158" mass="18321">MAKINWKLVDASEQIMGRLCSQIAKYILLGEHVVIINSKDCVISGRRNMVLAKYVHLRRDIRNLSNPRRGPFHSSRPDTFLRQKIRFMLPKNQRGRDAFHRVHVYIAGIPKAKKNKYLDSEPIVFQNASAERLSRKYVTIADVCSNMGWSGESRKHFI</sequence>
<evidence type="ECO:0000256" key="2">
    <source>
        <dbReference type="ARBA" id="ARBA00022980"/>
    </source>
</evidence>
<gene>
    <name evidence="4" type="primary">rpl13</name>
    <name evidence="5" type="synonym">rplM</name>
    <name evidence="5" type="ORF">DSAG12_01597</name>
</gene>
<dbReference type="EMBL" id="CP042905">
    <property type="protein sequence ID" value="QEE15770.1"/>
    <property type="molecule type" value="Genomic_DNA"/>
</dbReference>
<proteinExistence type="inferred from homology"/>
<dbReference type="OrthoDB" id="7668at2157"/>
<dbReference type="AlphaFoldDB" id="A0A5B9DAI7"/>
<keyword evidence="2 4" id="KW-0689">Ribosomal protein</keyword>